<dbReference type="Proteomes" id="UP001061302">
    <property type="component" value="Chromosome"/>
</dbReference>
<dbReference type="EMBL" id="CP106753">
    <property type="protein sequence ID" value="UXY14202.1"/>
    <property type="molecule type" value="Genomic_DNA"/>
</dbReference>
<keyword evidence="2" id="KW-1185">Reference proteome</keyword>
<gene>
    <name evidence="1" type="ORF">N8I74_12840</name>
</gene>
<dbReference type="RefSeq" id="WP_263123502.1">
    <property type="nucleotide sequence ID" value="NZ_CP106753.1"/>
</dbReference>
<reference evidence="1" key="1">
    <citation type="submission" date="2022-10" db="EMBL/GenBank/DDBJ databases">
        <title>Chitiniphilus purpureus sp. nov., a novel chitin-degrading bacterium isolated from crawfish pond sediment.</title>
        <authorList>
            <person name="Li K."/>
        </authorList>
    </citation>
    <scope>NUCLEOTIDE SEQUENCE</scope>
    <source>
        <strain evidence="1">CD1</strain>
    </source>
</reference>
<evidence type="ECO:0000313" key="2">
    <source>
        <dbReference type="Proteomes" id="UP001061302"/>
    </source>
</evidence>
<evidence type="ECO:0008006" key="3">
    <source>
        <dbReference type="Google" id="ProtNLM"/>
    </source>
</evidence>
<protein>
    <recommendedName>
        <fullName evidence="3">Helix-turn-helix domain-containing protein</fullName>
    </recommendedName>
</protein>
<proteinExistence type="predicted"/>
<accession>A0ABY6DIP8</accession>
<sequence>MKSVKAALIVGLQHRRLLIEFISMHSFVSAAAISRVLAHTGLPRRF</sequence>
<organism evidence="1 2">
    <name type="scientific">Chitiniphilus purpureus</name>
    <dbReference type="NCBI Taxonomy" id="2981137"/>
    <lineage>
        <taxon>Bacteria</taxon>
        <taxon>Pseudomonadati</taxon>
        <taxon>Pseudomonadota</taxon>
        <taxon>Betaproteobacteria</taxon>
        <taxon>Neisseriales</taxon>
        <taxon>Chitinibacteraceae</taxon>
        <taxon>Chitiniphilus</taxon>
    </lineage>
</organism>
<evidence type="ECO:0000313" key="1">
    <source>
        <dbReference type="EMBL" id="UXY14202.1"/>
    </source>
</evidence>
<name>A0ABY6DIP8_9NEIS</name>